<accession>A0ABQ4ZM86</accession>
<evidence type="ECO:0000313" key="2">
    <source>
        <dbReference type="Proteomes" id="UP001151760"/>
    </source>
</evidence>
<organism evidence="1 2">
    <name type="scientific">Tanacetum coccineum</name>
    <dbReference type="NCBI Taxonomy" id="301880"/>
    <lineage>
        <taxon>Eukaryota</taxon>
        <taxon>Viridiplantae</taxon>
        <taxon>Streptophyta</taxon>
        <taxon>Embryophyta</taxon>
        <taxon>Tracheophyta</taxon>
        <taxon>Spermatophyta</taxon>
        <taxon>Magnoliopsida</taxon>
        <taxon>eudicotyledons</taxon>
        <taxon>Gunneridae</taxon>
        <taxon>Pentapetalae</taxon>
        <taxon>asterids</taxon>
        <taxon>campanulids</taxon>
        <taxon>Asterales</taxon>
        <taxon>Asteraceae</taxon>
        <taxon>Asteroideae</taxon>
        <taxon>Anthemideae</taxon>
        <taxon>Anthemidinae</taxon>
        <taxon>Tanacetum</taxon>
    </lineage>
</organism>
<keyword evidence="2" id="KW-1185">Reference proteome</keyword>
<proteinExistence type="predicted"/>
<evidence type="ECO:0000313" key="1">
    <source>
        <dbReference type="EMBL" id="GJS91329.1"/>
    </source>
</evidence>
<name>A0ABQ4ZM86_9ASTR</name>
<reference evidence="1" key="1">
    <citation type="journal article" date="2022" name="Int. J. Mol. Sci.">
        <title>Draft Genome of Tanacetum Coccineum: Genomic Comparison of Closely Related Tanacetum-Family Plants.</title>
        <authorList>
            <person name="Yamashiro T."/>
            <person name="Shiraishi A."/>
            <person name="Nakayama K."/>
            <person name="Satake H."/>
        </authorList>
    </citation>
    <scope>NUCLEOTIDE SEQUENCE</scope>
</reference>
<dbReference type="EMBL" id="BQNB010011496">
    <property type="protein sequence ID" value="GJS91329.1"/>
    <property type="molecule type" value="Genomic_DNA"/>
</dbReference>
<protein>
    <submittedName>
        <fullName evidence="1">Uncharacterized protein</fullName>
    </submittedName>
</protein>
<dbReference type="Proteomes" id="UP001151760">
    <property type="component" value="Unassembled WGS sequence"/>
</dbReference>
<comment type="caution">
    <text evidence="1">The sequence shown here is derived from an EMBL/GenBank/DDBJ whole genome shotgun (WGS) entry which is preliminary data.</text>
</comment>
<gene>
    <name evidence="1" type="ORF">Tco_0773965</name>
</gene>
<sequence>MAGLSSSMLVARRIVDELVEFSGETELRLVALAYLICIAHLHVMIFEMEAMTDRLEVYDSLMCLKESNEAENSKVKALNGMTAQTEQVIRMKEGHVKVMEEAIRFG</sequence>
<reference evidence="1" key="2">
    <citation type="submission" date="2022-01" db="EMBL/GenBank/DDBJ databases">
        <authorList>
            <person name="Yamashiro T."/>
            <person name="Shiraishi A."/>
            <person name="Satake H."/>
            <person name="Nakayama K."/>
        </authorList>
    </citation>
    <scope>NUCLEOTIDE SEQUENCE</scope>
</reference>